<dbReference type="SUPFAM" id="SSF51126">
    <property type="entry name" value="Pectin lyase-like"/>
    <property type="match status" value="2"/>
</dbReference>
<dbReference type="Gene3D" id="2.160.20.10">
    <property type="entry name" value="Single-stranded right-handed beta-helix, Pectin lyase-like"/>
    <property type="match status" value="2"/>
</dbReference>
<dbReference type="InterPro" id="IPR011050">
    <property type="entry name" value="Pectin_lyase_fold/virulence"/>
</dbReference>
<dbReference type="InterPro" id="IPR012334">
    <property type="entry name" value="Pectin_lyas_fold"/>
</dbReference>
<reference evidence="3" key="1">
    <citation type="submission" date="2018-12" db="EMBL/GenBank/DDBJ databases">
        <title>Genome sequence of Peanibacillus sp.</title>
        <authorList>
            <person name="Subramani G."/>
            <person name="Srinivasan S."/>
            <person name="Kim M.K."/>
        </authorList>
    </citation>
    <scope>NUCLEOTIDE SEQUENCE [LARGE SCALE GENOMIC DNA]</scope>
    <source>
        <strain evidence="3">18JY67-1</strain>
    </source>
</reference>
<keyword evidence="3" id="KW-1185">Reference proteome</keyword>
<dbReference type="SMART" id="SM00089">
    <property type="entry name" value="PKD"/>
    <property type="match status" value="1"/>
</dbReference>
<protein>
    <submittedName>
        <fullName evidence="2">PKD domain-containing protein</fullName>
    </submittedName>
</protein>
<dbReference type="EMBL" id="CP034437">
    <property type="protein sequence ID" value="AZN42827.1"/>
    <property type="molecule type" value="Genomic_DNA"/>
</dbReference>
<evidence type="ECO:0000313" key="3">
    <source>
        <dbReference type="Proteomes" id="UP000272528"/>
    </source>
</evidence>
<evidence type="ECO:0000313" key="2">
    <source>
        <dbReference type="EMBL" id="AZN42827.1"/>
    </source>
</evidence>
<dbReference type="SUPFAM" id="SSF49299">
    <property type="entry name" value="PKD domain"/>
    <property type="match status" value="1"/>
</dbReference>
<accession>A0A3Q8X8K1</accession>
<dbReference type="InterPro" id="IPR022409">
    <property type="entry name" value="PKD/Chitinase_dom"/>
</dbReference>
<dbReference type="Gene3D" id="2.60.40.10">
    <property type="entry name" value="Immunoglobulins"/>
    <property type="match status" value="1"/>
</dbReference>
<dbReference type="PROSITE" id="PS50093">
    <property type="entry name" value="PKD"/>
    <property type="match status" value="1"/>
</dbReference>
<dbReference type="SMART" id="SM00710">
    <property type="entry name" value="PbH1"/>
    <property type="match status" value="9"/>
</dbReference>
<organism evidence="2 3">
    <name type="scientific">Paenibacillus albus</name>
    <dbReference type="NCBI Taxonomy" id="2495582"/>
    <lineage>
        <taxon>Bacteria</taxon>
        <taxon>Bacillati</taxon>
        <taxon>Bacillota</taxon>
        <taxon>Bacilli</taxon>
        <taxon>Bacillales</taxon>
        <taxon>Paenibacillaceae</taxon>
        <taxon>Paenibacillus</taxon>
    </lineage>
</organism>
<feature type="domain" description="PKD" evidence="1">
    <location>
        <begin position="416"/>
        <end position="485"/>
    </location>
</feature>
<dbReference type="CDD" id="cd00146">
    <property type="entry name" value="PKD"/>
    <property type="match status" value="1"/>
</dbReference>
<dbReference type="InterPro" id="IPR035986">
    <property type="entry name" value="PKD_dom_sf"/>
</dbReference>
<name>A0A3Q8X8K1_9BACL</name>
<dbReference type="OrthoDB" id="9803686at2"/>
<dbReference type="InterPro" id="IPR013783">
    <property type="entry name" value="Ig-like_fold"/>
</dbReference>
<dbReference type="Pfam" id="PF18911">
    <property type="entry name" value="PKD_4"/>
    <property type="match status" value="1"/>
</dbReference>
<evidence type="ECO:0000259" key="1">
    <source>
        <dbReference type="PROSITE" id="PS50093"/>
    </source>
</evidence>
<dbReference type="InterPro" id="IPR000601">
    <property type="entry name" value="PKD_dom"/>
</dbReference>
<dbReference type="InterPro" id="IPR039448">
    <property type="entry name" value="Beta_helix"/>
</dbReference>
<dbReference type="Pfam" id="PF13229">
    <property type="entry name" value="Beta_helix"/>
    <property type="match status" value="2"/>
</dbReference>
<dbReference type="Proteomes" id="UP000272528">
    <property type="component" value="Chromosome"/>
</dbReference>
<gene>
    <name evidence="2" type="ORF">EJC50_26400</name>
</gene>
<dbReference type="KEGG" id="palb:EJC50_26400"/>
<sequence>MLMNRGSCISMLQTVKPYAGMIITEDVVFEPGEYVFKSSKGIVIAADHITIDGNGAVIRGRGKPGNIHTFNGTGVSCNGYNGVTVKNLSVHGFKIGMKVANGSGWIIAHNDFSDNYTDPDYGWGDGEPNGALLLERVSESIISHNIGNRVWNGLYLRYANRNKVIGNTFAHCTNVCLKLWGASGNEIDGNIMNYGIRIAPGEVHARDSTSVLIETGSNDNRILNNDFTYGGDGVFIRSLNGYVSTGNYFENNDASYANNNAWEVWDPGNVFVRNKGNYSSYGFWLGGSCHAVLIENEAAYNGVRIANAPEEFGNAGIAIVNGSSSHFTMRHNRIHHNKSVGLAIGYKEGYEAGHWIIEQNEITENSTYGVYIKHAKGLYFAGNRLSGNGSGDFHHEVNVSQVEVCDAVGPSPVAVATLATASPRAGVAVEFDATYSQDIDGGSSLTYLWDLGDGTRSKAAAARHIYAQAGFYRVGLTVISCSGTADLDWIDLYVLPDEELIKHRVDMASAVMKETIPSRSAQLELNEQEAVDAGPSLKLQAASSMVKLQLDMPCAVVDEAFAYGCELRFWIKFSHETWGGFPPSALTVRMKQTDTRYVQWVAACPLFEWTQIASEARSGWSQQCIPLTGEESGWVRSMTGNLDLNQLQRLEFQITSIGGDFTIWFDEIAFVQE</sequence>
<dbReference type="AlphaFoldDB" id="A0A3Q8X8K1"/>
<dbReference type="InterPro" id="IPR006626">
    <property type="entry name" value="PbH1"/>
</dbReference>
<proteinExistence type="predicted"/>